<keyword evidence="6" id="KW-1185">Reference proteome</keyword>
<gene>
    <name evidence="4" type="primary">sspH</name>
    <name evidence="5" type="ORF">FHP05_12985</name>
</gene>
<dbReference type="Proteomes" id="UP000321574">
    <property type="component" value="Unassembled WGS sequence"/>
</dbReference>
<dbReference type="GO" id="GO:0042601">
    <property type="term" value="C:endospore-forming forespore"/>
    <property type="evidence" value="ECO:0007669"/>
    <property type="project" value="InterPro"/>
</dbReference>
<sequence length="59" mass="7117">MNRQHAEEISKSPDMKHVTYEGKRVFIQHVHENEDIARVYYLDDPTEEFDVQLDLLKEE</sequence>
<evidence type="ECO:0000256" key="3">
    <source>
        <dbReference type="ARBA" id="ARBA00022969"/>
    </source>
</evidence>
<dbReference type="AlphaFoldDB" id="A0A5C8NK34"/>
<dbReference type="GO" id="GO:0030435">
    <property type="term" value="P:sporulation resulting in formation of a cellular spore"/>
    <property type="evidence" value="ECO:0007669"/>
    <property type="project" value="UniProtKB-KW"/>
</dbReference>
<keyword evidence="3 4" id="KW-0749">Sporulation</keyword>
<dbReference type="OrthoDB" id="1683648at2"/>
<proteinExistence type="evidence at transcript level"/>
<evidence type="ECO:0000256" key="1">
    <source>
        <dbReference type="ARBA" id="ARBA00004288"/>
    </source>
</evidence>
<dbReference type="InterPro" id="IPR012610">
    <property type="entry name" value="SASP_SspH"/>
</dbReference>
<dbReference type="GO" id="GO:0030436">
    <property type="term" value="P:asexual sporulation"/>
    <property type="evidence" value="ECO:0007669"/>
    <property type="project" value="UniProtKB-UniRule"/>
</dbReference>
<evidence type="ECO:0000313" key="6">
    <source>
        <dbReference type="Proteomes" id="UP000321574"/>
    </source>
</evidence>
<dbReference type="NCBIfam" id="TIGR02861">
    <property type="entry name" value="SASP_H"/>
    <property type="match status" value="1"/>
</dbReference>
<dbReference type="RefSeq" id="WP_147668964.1">
    <property type="nucleotide sequence ID" value="NZ_VDUW01000011.1"/>
</dbReference>
<evidence type="ECO:0000256" key="4">
    <source>
        <dbReference type="HAMAP-Rule" id="MF_00667"/>
    </source>
</evidence>
<accession>A0A5C8NK34</accession>
<organism evidence="5 6">
    <name type="scientific">Cerasibacillus terrae</name>
    <dbReference type="NCBI Taxonomy" id="2498845"/>
    <lineage>
        <taxon>Bacteria</taxon>
        <taxon>Bacillati</taxon>
        <taxon>Bacillota</taxon>
        <taxon>Bacilli</taxon>
        <taxon>Bacillales</taxon>
        <taxon>Bacillaceae</taxon>
        <taxon>Cerasibacillus</taxon>
    </lineage>
</organism>
<protein>
    <recommendedName>
        <fullName evidence="4">Small, acid-soluble spore protein H</fullName>
        <shortName evidence="4">SASP H</shortName>
    </recommendedName>
</protein>
<dbReference type="HAMAP" id="MF_00667">
    <property type="entry name" value="SspH"/>
    <property type="match status" value="1"/>
</dbReference>
<evidence type="ECO:0000313" key="5">
    <source>
        <dbReference type="EMBL" id="TXL61602.1"/>
    </source>
</evidence>
<reference evidence="5 6" key="1">
    <citation type="submission" date="2019-06" db="EMBL/GenBank/DDBJ databases">
        <title>Cerasibacillus sp. nov., isolated from maize field.</title>
        <authorList>
            <person name="Lin S.-Y."/>
            <person name="Tsai C.-F."/>
            <person name="Young C.-C."/>
        </authorList>
    </citation>
    <scope>NUCLEOTIDE SEQUENCE [LARGE SCALE GENOMIC DNA]</scope>
    <source>
        <strain evidence="5 6">CC-CFT480</strain>
    </source>
</reference>
<dbReference type="EMBL" id="VDUW01000011">
    <property type="protein sequence ID" value="TXL61602.1"/>
    <property type="molecule type" value="Genomic_DNA"/>
</dbReference>
<comment type="caution">
    <text evidence="5">The sequence shown here is derived from an EMBL/GenBank/DDBJ whole genome shotgun (WGS) entry which is preliminary data.</text>
</comment>
<comment type="subcellular location">
    <subcellularLocation>
        <location evidence="1 4">Spore core</location>
    </subcellularLocation>
</comment>
<name>A0A5C8NK34_9BACI</name>
<evidence type="ECO:0000256" key="2">
    <source>
        <dbReference type="ARBA" id="ARBA00006573"/>
    </source>
</evidence>
<dbReference type="Pfam" id="PF08141">
    <property type="entry name" value="SspH"/>
    <property type="match status" value="1"/>
</dbReference>
<comment type="similarity">
    <text evidence="2 4">Belongs to the SspH family.</text>
</comment>
<comment type="induction">
    <text evidence="4">Expressed only in the forespore compartment of sporulating cells.</text>
</comment>